<keyword evidence="1" id="KW-0812">Transmembrane</keyword>
<dbReference type="Proteomes" id="UP000786560">
    <property type="component" value="Unassembled WGS sequence"/>
</dbReference>
<dbReference type="EMBL" id="DYUX01000021">
    <property type="protein sequence ID" value="HJG41846.1"/>
    <property type="molecule type" value="Genomic_DNA"/>
</dbReference>
<reference evidence="2" key="2">
    <citation type="submission" date="2021-09" db="EMBL/GenBank/DDBJ databases">
        <authorList>
            <person name="Gilroy R."/>
        </authorList>
    </citation>
    <scope>NUCLEOTIDE SEQUENCE</scope>
    <source>
        <strain evidence="2">ChiBcolR7-4860</strain>
    </source>
</reference>
<evidence type="ECO:0000313" key="2">
    <source>
        <dbReference type="EMBL" id="HJG41846.1"/>
    </source>
</evidence>
<keyword evidence="1" id="KW-1133">Transmembrane helix</keyword>
<name>A0A921IYN9_9BIFI</name>
<sequence>MTEVVAWVCMVLLVVILLAMAVVLVAGVLDIFGFVDLKAVRERRRFRRQLREFGRDDG</sequence>
<protein>
    <submittedName>
        <fullName evidence="2">Uncharacterized protein</fullName>
    </submittedName>
</protein>
<reference evidence="2" key="1">
    <citation type="journal article" date="2021" name="PeerJ">
        <title>Extensive microbial diversity within the chicken gut microbiome revealed by metagenomics and culture.</title>
        <authorList>
            <person name="Gilroy R."/>
            <person name="Ravi A."/>
            <person name="Getino M."/>
            <person name="Pursley I."/>
            <person name="Horton D.L."/>
            <person name="Alikhan N.F."/>
            <person name="Baker D."/>
            <person name="Gharbi K."/>
            <person name="Hall N."/>
            <person name="Watson M."/>
            <person name="Adriaenssens E.M."/>
            <person name="Foster-Nyarko E."/>
            <person name="Jarju S."/>
            <person name="Secka A."/>
            <person name="Antonio M."/>
            <person name="Oren A."/>
            <person name="Chaudhuri R.R."/>
            <person name="La Ragione R."/>
            <person name="Hildebrand F."/>
            <person name="Pallen M.J."/>
        </authorList>
    </citation>
    <scope>NUCLEOTIDE SEQUENCE</scope>
    <source>
        <strain evidence="2">ChiBcolR7-4860</strain>
    </source>
</reference>
<evidence type="ECO:0000256" key="1">
    <source>
        <dbReference type="SAM" id="Phobius"/>
    </source>
</evidence>
<evidence type="ECO:0000313" key="3">
    <source>
        <dbReference type="Proteomes" id="UP000786560"/>
    </source>
</evidence>
<feature type="transmembrane region" description="Helical" evidence="1">
    <location>
        <begin position="6"/>
        <end position="35"/>
    </location>
</feature>
<keyword evidence="1" id="KW-0472">Membrane</keyword>
<organism evidence="2 3">
    <name type="scientific">Bifidobacterium pullorum subsp. gallinarum</name>
    <dbReference type="NCBI Taxonomy" id="78344"/>
    <lineage>
        <taxon>Bacteria</taxon>
        <taxon>Bacillati</taxon>
        <taxon>Actinomycetota</taxon>
        <taxon>Actinomycetes</taxon>
        <taxon>Bifidobacteriales</taxon>
        <taxon>Bifidobacteriaceae</taxon>
        <taxon>Bifidobacterium</taxon>
    </lineage>
</organism>
<proteinExistence type="predicted"/>
<accession>A0A921IYN9</accession>
<comment type="caution">
    <text evidence="2">The sequence shown here is derived from an EMBL/GenBank/DDBJ whole genome shotgun (WGS) entry which is preliminary data.</text>
</comment>
<gene>
    <name evidence="2" type="ORF">K8U73_05615</name>
</gene>
<dbReference type="AlphaFoldDB" id="A0A921IYN9"/>
<dbReference type="RefSeq" id="WP_278711312.1">
    <property type="nucleotide sequence ID" value="NZ_DYUX01000021.1"/>
</dbReference>